<keyword evidence="2" id="KW-1185">Reference proteome</keyword>
<dbReference type="InterPro" id="IPR019704">
    <property type="entry name" value="Flagellar_assmbl_FliX_class2"/>
</dbReference>
<name>A0ABW8YR45_9SPHN</name>
<dbReference type="RefSeq" id="WP_408078444.1">
    <property type="nucleotide sequence ID" value="NZ_JBELQC010000001.1"/>
</dbReference>
<proteinExistence type="predicted"/>
<evidence type="ECO:0000313" key="1">
    <source>
        <dbReference type="EMBL" id="MFL9841548.1"/>
    </source>
</evidence>
<sequence length="141" mass="15161">MRVEGVSLQVRMVLNALSKADTAALATLPKMAMPEAPKQAPQSSPTLQTAANVSVLLAAGAALESPIDKRRREARPAAKGLDMLDKLHAAGVKGLPQKEVLDALAQWAEAFELPEDPELADIARDIELRVRVELAKHDRVV</sequence>
<evidence type="ECO:0000313" key="2">
    <source>
        <dbReference type="Proteomes" id="UP001629244"/>
    </source>
</evidence>
<protein>
    <submittedName>
        <fullName evidence="1">Flagellar assembly protein FliX</fullName>
    </submittedName>
</protein>
<gene>
    <name evidence="1" type="ORF">ABS767_11285</name>
</gene>
<dbReference type="EMBL" id="JBELQC010000001">
    <property type="protein sequence ID" value="MFL9841548.1"/>
    <property type="molecule type" value="Genomic_DNA"/>
</dbReference>
<keyword evidence="1" id="KW-0966">Cell projection</keyword>
<reference evidence="1 2" key="1">
    <citation type="submission" date="2024-06" db="EMBL/GenBank/DDBJ databases">
        <authorList>
            <person name="Kaempfer P."/>
            <person name="Viver T."/>
        </authorList>
    </citation>
    <scope>NUCLEOTIDE SEQUENCE [LARGE SCALE GENOMIC DNA]</scope>
    <source>
        <strain evidence="1 2">ST-64</strain>
    </source>
</reference>
<organism evidence="1 2">
    <name type="scientific">Sphingomonas plantiphila</name>
    <dbReference type="NCBI Taxonomy" id="3163295"/>
    <lineage>
        <taxon>Bacteria</taxon>
        <taxon>Pseudomonadati</taxon>
        <taxon>Pseudomonadota</taxon>
        <taxon>Alphaproteobacteria</taxon>
        <taxon>Sphingomonadales</taxon>
        <taxon>Sphingomonadaceae</taxon>
        <taxon>Sphingomonas</taxon>
    </lineage>
</organism>
<comment type="caution">
    <text evidence="1">The sequence shown here is derived from an EMBL/GenBank/DDBJ whole genome shotgun (WGS) entry which is preliminary data.</text>
</comment>
<dbReference type="Proteomes" id="UP001629244">
    <property type="component" value="Unassembled WGS sequence"/>
</dbReference>
<accession>A0ABW8YR45</accession>
<dbReference type="Pfam" id="PF10768">
    <property type="entry name" value="FliX"/>
    <property type="match status" value="1"/>
</dbReference>
<keyword evidence="1" id="KW-0969">Cilium</keyword>
<keyword evidence="1" id="KW-0282">Flagellum</keyword>